<evidence type="ECO:0000256" key="1">
    <source>
        <dbReference type="ARBA" id="ARBA00010692"/>
    </source>
</evidence>
<proteinExistence type="inferred from homology"/>
<evidence type="ECO:0000256" key="2">
    <source>
        <dbReference type="PIRNR" id="PIRNR016661"/>
    </source>
</evidence>
<reference evidence="4 5" key="1">
    <citation type="journal article" date="2021" name="Arch. Microbiol.">
        <title>Harenicola maris gen. nov., sp. nov. isolated from the Sea of Japan shallow sediments.</title>
        <authorList>
            <person name="Romanenko L.A."/>
            <person name="Kurilenko V.V."/>
            <person name="Chernysheva N.Y."/>
            <person name="Tekutyeva L.A."/>
            <person name="Velansky P.V."/>
            <person name="Svetashev V.I."/>
            <person name="Isaeva M.P."/>
        </authorList>
    </citation>
    <scope>NUCLEOTIDE SEQUENCE [LARGE SCALE GENOMIC DNA]</scope>
    <source>
        <strain evidence="4 5">KMM 3653</strain>
    </source>
</reference>
<dbReference type="GO" id="GO:0015225">
    <property type="term" value="F:biotin transmembrane transporter activity"/>
    <property type="evidence" value="ECO:0007669"/>
    <property type="project" value="UniProtKB-UniRule"/>
</dbReference>
<dbReference type="Gene3D" id="1.10.1760.20">
    <property type="match status" value="1"/>
</dbReference>
<name>A0AAP2CT45_9RHOB</name>
<evidence type="ECO:0000256" key="3">
    <source>
        <dbReference type="SAM" id="Phobius"/>
    </source>
</evidence>
<feature type="transmembrane region" description="Helical" evidence="3">
    <location>
        <begin position="77"/>
        <end position="95"/>
    </location>
</feature>
<feature type="transmembrane region" description="Helical" evidence="3">
    <location>
        <begin position="101"/>
        <end position="122"/>
    </location>
</feature>
<dbReference type="GO" id="GO:0005886">
    <property type="term" value="C:plasma membrane"/>
    <property type="evidence" value="ECO:0007669"/>
    <property type="project" value="UniProtKB-SubCell"/>
</dbReference>
<dbReference type="InterPro" id="IPR003784">
    <property type="entry name" value="BioY"/>
</dbReference>
<sequence length="213" mass="22274">MTNATWDRALVEAFGPSEGTALRVKQAVLVVLGIAALAVAAKIKVPMWPSPVPITLGTFAVLAIGASYGPKLGLATILGYMLIGAAGMDVFATSSSENYGIGYMLGGSGGYLLGYVLAVVFLGWAARRGLDRTVYGMAGAIAVANVIIYAPGLAWLNQWIVAGERFNAANFGSVWEQTMAWGLTPFLVGDLIKLALVAILVPLLWKLTGKARG</sequence>
<keyword evidence="2" id="KW-1003">Cell membrane</keyword>
<dbReference type="PANTHER" id="PTHR34295:SF1">
    <property type="entry name" value="BIOTIN TRANSPORTER BIOY"/>
    <property type="match status" value="1"/>
</dbReference>
<organism evidence="4 5">
    <name type="scientific">Harenicola maris</name>
    <dbReference type="NCBI Taxonomy" id="2841044"/>
    <lineage>
        <taxon>Bacteria</taxon>
        <taxon>Pseudomonadati</taxon>
        <taxon>Pseudomonadota</taxon>
        <taxon>Alphaproteobacteria</taxon>
        <taxon>Rhodobacterales</taxon>
        <taxon>Paracoccaceae</taxon>
        <taxon>Harenicola</taxon>
    </lineage>
</organism>
<comment type="caution">
    <text evidence="4">The sequence shown here is derived from an EMBL/GenBank/DDBJ whole genome shotgun (WGS) entry which is preliminary data.</text>
</comment>
<accession>A0AAP2CT45</accession>
<feature type="transmembrane region" description="Helical" evidence="3">
    <location>
        <begin position="134"/>
        <end position="160"/>
    </location>
</feature>
<keyword evidence="3" id="KW-0812">Transmembrane</keyword>
<keyword evidence="2" id="KW-0813">Transport</keyword>
<keyword evidence="5" id="KW-1185">Reference proteome</keyword>
<keyword evidence="2 3" id="KW-0472">Membrane</keyword>
<dbReference type="AlphaFoldDB" id="A0AAP2CT45"/>
<feature type="transmembrane region" description="Helical" evidence="3">
    <location>
        <begin position="27"/>
        <end position="45"/>
    </location>
</feature>
<comment type="similarity">
    <text evidence="1 2">Belongs to the BioY family.</text>
</comment>
<keyword evidence="3" id="KW-1133">Transmembrane helix</keyword>
<dbReference type="Pfam" id="PF02632">
    <property type="entry name" value="BioY"/>
    <property type="match status" value="1"/>
</dbReference>
<dbReference type="PIRSF" id="PIRSF016661">
    <property type="entry name" value="BioY"/>
    <property type="match status" value="1"/>
</dbReference>
<comment type="subcellular location">
    <subcellularLocation>
        <location evidence="2">Cell membrane</location>
        <topology evidence="2">Multi-pass membrane protein</topology>
    </subcellularLocation>
</comment>
<gene>
    <name evidence="4" type="ORF">IV417_07055</name>
</gene>
<dbReference type="RefSeq" id="WP_327793313.1">
    <property type="nucleotide sequence ID" value="NZ_JADQAZ010000001.1"/>
</dbReference>
<evidence type="ECO:0000313" key="4">
    <source>
        <dbReference type="EMBL" id="MBT0957138.1"/>
    </source>
</evidence>
<feature type="transmembrane region" description="Helical" evidence="3">
    <location>
        <begin position="51"/>
        <end position="70"/>
    </location>
</feature>
<feature type="transmembrane region" description="Helical" evidence="3">
    <location>
        <begin position="180"/>
        <end position="205"/>
    </location>
</feature>
<dbReference type="EMBL" id="JADQAZ010000001">
    <property type="protein sequence ID" value="MBT0957138.1"/>
    <property type="molecule type" value="Genomic_DNA"/>
</dbReference>
<dbReference type="Proteomes" id="UP001315686">
    <property type="component" value="Unassembled WGS sequence"/>
</dbReference>
<dbReference type="PANTHER" id="PTHR34295">
    <property type="entry name" value="BIOTIN TRANSPORTER BIOY"/>
    <property type="match status" value="1"/>
</dbReference>
<evidence type="ECO:0000313" key="5">
    <source>
        <dbReference type="Proteomes" id="UP001315686"/>
    </source>
</evidence>
<protein>
    <recommendedName>
        <fullName evidence="2">Biotin transporter</fullName>
    </recommendedName>
</protein>